<evidence type="ECO:0000313" key="2">
    <source>
        <dbReference type="Proteomes" id="UP000019140"/>
    </source>
</evidence>
<dbReference type="EMBL" id="AZHX01002454">
    <property type="protein sequence ID" value="ETW94538.1"/>
    <property type="molecule type" value="Genomic_DNA"/>
</dbReference>
<name>W4L8W4_9BACT</name>
<dbReference type="Proteomes" id="UP000019140">
    <property type="component" value="Unassembled WGS sequence"/>
</dbReference>
<reference evidence="1 2" key="1">
    <citation type="journal article" date="2014" name="Nature">
        <title>An environmental bacterial taxon with a large and distinct metabolic repertoire.</title>
        <authorList>
            <person name="Wilson M.C."/>
            <person name="Mori T."/>
            <person name="Ruckert C."/>
            <person name="Uria A.R."/>
            <person name="Helf M.J."/>
            <person name="Takada K."/>
            <person name="Gernert C."/>
            <person name="Steffens U.A."/>
            <person name="Heycke N."/>
            <person name="Schmitt S."/>
            <person name="Rinke C."/>
            <person name="Helfrich E.J."/>
            <person name="Brachmann A.O."/>
            <person name="Gurgui C."/>
            <person name="Wakimoto T."/>
            <person name="Kracht M."/>
            <person name="Crusemann M."/>
            <person name="Hentschel U."/>
            <person name="Abe I."/>
            <person name="Matsunaga S."/>
            <person name="Kalinowski J."/>
            <person name="Takeyama H."/>
            <person name="Piel J."/>
        </authorList>
    </citation>
    <scope>NUCLEOTIDE SEQUENCE [LARGE SCALE GENOMIC DNA]</scope>
    <source>
        <strain evidence="2">TSY2</strain>
    </source>
</reference>
<dbReference type="AlphaFoldDB" id="W4L8W4"/>
<sequence length="66" mass="7314">MNDFAEIAGSFHVGNRGSLQAHIILEETFIGSTFFSLLNCQLIQGQAKPGDIMSVIAIYKNESKRR</sequence>
<gene>
    <name evidence="1" type="ORF">ETSY2_49640</name>
</gene>
<organism evidence="1 2">
    <name type="scientific">Candidatus Entotheonella gemina</name>
    <dbReference type="NCBI Taxonomy" id="1429439"/>
    <lineage>
        <taxon>Bacteria</taxon>
        <taxon>Pseudomonadati</taxon>
        <taxon>Nitrospinota/Tectimicrobiota group</taxon>
        <taxon>Candidatus Tectimicrobiota</taxon>
        <taxon>Candidatus Entotheonellia</taxon>
        <taxon>Candidatus Entotheonellales</taxon>
        <taxon>Candidatus Entotheonellaceae</taxon>
        <taxon>Candidatus Entotheonella</taxon>
    </lineage>
</organism>
<protein>
    <submittedName>
        <fullName evidence="1">Uncharacterized protein</fullName>
    </submittedName>
</protein>
<proteinExistence type="predicted"/>
<accession>W4L8W4</accession>
<evidence type="ECO:0000313" key="1">
    <source>
        <dbReference type="EMBL" id="ETW94538.1"/>
    </source>
</evidence>
<keyword evidence="2" id="KW-1185">Reference proteome</keyword>
<comment type="caution">
    <text evidence="1">The sequence shown here is derived from an EMBL/GenBank/DDBJ whole genome shotgun (WGS) entry which is preliminary data.</text>
</comment>
<dbReference type="HOGENOM" id="CLU_2823045_0_0_7"/>